<dbReference type="InterPro" id="IPR009057">
    <property type="entry name" value="Homeodomain-like_sf"/>
</dbReference>
<evidence type="ECO:0000313" key="2">
    <source>
        <dbReference type="Proteomes" id="UP000659047"/>
    </source>
</evidence>
<dbReference type="Proteomes" id="UP000659047">
    <property type="component" value="Unassembled WGS sequence"/>
</dbReference>
<keyword evidence="2" id="KW-1185">Reference proteome</keyword>
<comment type="caution">
    <text evidence="1">The sequence shown here is derived from an EMBL/GenBank/DDBJ whole genome shotgun (WGS) entry which is preliminary data.</text>
</comment>
<reference evidence="1" key="1">
    <citation type="submission" date="2021-01" db="EMBL/GenBank/DDBJ databases">
        <title>Intestinitalea alba gen. nov., sp. nov., a novel genus of the family Enterobacteriaceae, isolated from the gut of the plastic-eating mealworm Tenebrio molitor L.</title>
        <authorList>
            <person name="Yang Y."/>
        </authorList>
    </citation>
    <scope>NUCLEOTIDE SEQUENCE</scope>
    <source>
        <strain evidence="1">BIT-L3</strain>
    </source>
</reference>
<name>A0A8K0V6Q0_9ENTR</name>
<dbReference type="EMBL" id="JAEPBH010000038">
    <property type="protein sequence ID" value="MBK4716398.1"/>
    <property type="molecule type" value="Genomic_DNA"/>
</dbReference>
<gene>
    <name evidence="1" type="ORF">JJB97_13895</name>
</gene>
<sequence length="147" mass="16439">MSTITDCEAQRLPETMHELIRVLGYDAAMRLAEAFGGSTLSGKTGAAKERTGGVHRLLESVLTRDEIKRLIAWAGGAALYIPRCDAAVRVRRNARFTDDYNRLLGEGCSGRSAMAQLCPRYGFSDRYGWELMRRWRENNARPGNQNA</sequence>
<proteinExistence type="predicted"/>
<evidence type="ECO:0000313" key="1">
    <source>
        <dbReference type="EMBL" id="MBK4716398.1"/>
    </source>
</evidence>
<dbReference type="SUPFAM" id="SSF46689">
    <property type="entry name" value="Homeodomain-like"/>
    <property type="match status" value="1"/>
</dbReference>
<dbReference type="AlphaFoldDB" id="A0A8K0V6Q0"/>
<dbReference type="RefSeq" id="WP_238714600.1">
    <property type="nucleotide sequence ID" value="NZ_JAEPBH010000038.1"/>
</dbReference>
<organism evidence="1 2">
    <name type="scientific">Tenebrionibacter intestinalis</name>
    <dbReference type="NCBI Taxonomy" id="2799638"/>
    <lineage>
        <taxon>Bacteria</taxon>
        <taxon>Pseudomonadati</taxon>
        <taxon>Pseudomonadota</taxon>
        <taxon>Gammaproteobacteria</taxon>
        <taxon>Enterobacterales</taxon>
        <taxon>Enterobacteriaceae</taxon>
        <taxon>Tenebrionibacter/Tenebrionicola group</taxon>
        <taxon>Tenebrionibacter</taxon>
    </lineage>
</organism>
<accession>A0A8K0V6Q0</accession>
<protein>
    <submittedName>
        <fullName evidence="1">Mor transcription activator family protein</fullName>
    </submittedName>
</protein>